<dbReference type="Proteomes" id="UP000248326">
    <property type="component" value="Unassembled WGS sequence"/>
</dbReference>
<dbReference type="SUPFAM" id="SSF110087">
    <property type="entry name" value="DR1885-like metal-binding protein"/>
    <property type="match status" value="1"/>
</dbReference>
<dbReference type="Gene3D" id="2.60.40.1890">
    <property type="entry name" value="PCu(A)C copper chaperone"/>
    <property type="match status" value="1"/>
</dbReference>
<reference evidence="1 2" key="1">
    <citation type="submission" date="2018-06" db="EMBL/GenBank/DDBJ databases">
        <title>Genomic Encyclopedia of Type Strains, Phase IV (KMG-IV): sequencing the most valuable type-strain genomes for metagenomic binning, comparative biology and taxonomic classification.</title>
        <authorList>
            <person name="Goeker M."/>
        </authorList>
    </citation>
    <scope>NUCLEOTIDE SEQUENCE [LARGE SCALE GENOMIC DNA]</scope>
    <source>
        <strain evidence="1 2">DSM 18048</strain>
    </source>
</reference>
<dbReference type="InterPro" id="IPR036182">
    <property type="entry name" value="PCuAC_sf"/>
</dbReference>
<accession>A0A318S0T7</accession>
<organism evidence="1 2">
    <name type="scientific">Deinococcus yavapaiensis KR-236</name>
    <dbReference type="NCBI Taxonomy" id="694435"/>
    <lineage>
        <taxon>Bacteria</taxon>
        <taxon>Thermotogati</taxon>
        <taxon>Deinococcota</taxon>
        <taxon>Deinococci</taxon>
        <taxon>Deinococcales</taxon>
        <taxon>Deinococcaceae</taxon>
        <taxon>Deinococcus</taxon>
    </lineage>
</organism>
<gene>
    <name evidence="1" type="ORF">DES52_1161</name>
</gene>
<proteinExistence type="predicted"/>
<comment type="caution">
    <text evidence="1">The sequence shown here is derived from an EMBL/GenBank/DDBJ whole genome shotgun (WGS) entry which is preliminary data.</text>
</comment>
<evidence type="ECO:0000313" key="1">
    <source>
        <dbReference type="EMBL" id="PYE50935.1"/>
    </source>
</evidence>
<evidence type="ECO:0000313" key="2">
    <source>
        <dbReference type="Proteomes" id="UP000248326"/>
    </source>
</evidence>
<dbReference type="EMBL" id="QJSX01000016">
    <property type="protein sequence ID" value="PYE50935.1"/>
    <property type="molecule type" value="Genomic_DNA"/>
</dbReference>
<dbReference type="RefSeq" id="WP_170131116.1">
    <property type="nucleotide sequence ID" value="NZ_QJSX01000016.1"/>
</dbReference>
<protein>
    <submittedName>
        <fullName evidence="1">Uncharacterized protein DUF461</fullName>
    </submittedName>
</protein>
<dbReference type="InterPro" id="IPR007410">
    <property type="entry name" value="LpqE-like"/>
</dbReference>
<name>A0A318S0T7_9DEIO</name>
<sequence>MTEHSEHQEVDTNLQPGETIKFELGGNHLMLLNLKRPPLVGEPFPVALHVKLGGRVTLTVPVNPYRSS</sequence>
<dbReference type="Pfam" id="PF04314">
    <property type="entry name" value="PCuAC"/>
    <property type="match status" value="1"/>
</dbReference>
<keyword evidence="2" id="KW-1185">Reference proteome</keyword>
<dbReference type="AlphaFoldDB" id="A0A318S0T7"/>